<dbReference type="InterPro" id="IPR013424">
    <property type="entry name" value="Ice-binding_C"/>
</dbReference>
<reference evidence="3" key="1">
    <citation type="submission" date="2020-10" db="EMBL/GenBank/DDBJ databases">
        <authorList>
            <person name="Gilroy R."/>
        </authorList>
    </citation>
    <scope>NUCLEOTIDE SEQUENCE</scope>
    <source>
        <strain evidence="3">35461</strain>
    </source>
</reference>
<dbReference type="Pfam" id="PF07589">
    <property type="entry name" value="PEP-CTERM"/>
    <property type="match status" value="1"/>
</dbReference>
<proteinExistence type="predicted"/>
<evidence type="ECO:0000313" key="4">
    <source>
        <dbReference type="Proteomes" id="UP000886845"/>
    </source>
</evidence>
<keyword evidence="1" id="KW-0732">Signal</keyword>
<dbReference type="NCBIfam" id="TIGR02595">
    <property type="entry name" value="PEP_CTERM"/>
    <property type="match status" value="1"/>
</dbReference>
<organism evidence="3 4">
    <name type="scientific">Candidatus Spyradenecus faecavium</name>
    <dbReference type="NCBI Taxonomy" id="2840947"/>
    <lineage>
        <taxon>Bacteria</taxon>
        <taxon>Pseudomonadati</taxon>
        <taxon>Lentisphaerota</taxon>
        <taxon>Lentisphaeria</taxon>
        <taxon>Lentisphaerales</taxon>
        <taxon>Lentisphaeraceae</taxon>
        <taxon>Lentisphaeraceae incertae sedis</taxon>
        <taxon>Candidatus Spyradenecus</taxon>
    </lineage>
</organism>
<gene>
    <name evidence="3" type="ORF">IAC79_06075</name>
</gene>
<feature type="signal peptide" evidence="1">
    <location>
        <begin position="1"/>
        <end position="19"/>
    </location>
</feature>
<protein>
    <submittedName>
        <fullName evidence="3">PEP-CTERM sorting domain-containing protein</fullName>
    </submittedName>
</protein>
<dbReference type="Proteomes" id="UP000886845">
    <property type="component" value="Unassembled WGS sequence"/>
</dbReference>
<dbReference type="AlphaFoldDB" id="A0A9D1NN15"/>
<sequence>MRKSVLMLCCLAFAGAASALTVDWSWTPNGSDWNVDTSSYYMVYSQNGTLTAEQVVAAAANANETTYNGIGTNWGTTLDTSGMTTPDTVVVSGGGSAFAAGSTVCASFADDDFPVASGTTSGYLYLVVFEDGDIGTANQFAVATAGPTGHVTINSESMTVDGATPDASAYAPPVFFAGTSKAAPEPTALALLALGIAGVALRRRVR</sequence>
<evidence type="ECO:0000313" key="3">
    <source>
        <dbReference type="EMBL" id="HIV09660.1"/>
    </source>
</evidence>
<feature type="chain" id="PRO_5039226249" evidence="1">
    <location>
        <begin position="20"/>
        <end position="206"/>
    </location>
</feature>
<reference evidence="3" key="2">
    <citation type="journal article" date="2021" name="PeerJ">
        <title>Extensive microbial diversity within the chicken gut microbiome revealed by metagenomics and culture.</title>
        <authorList>
            <person name="Gilroy R."/>
            <person name="Ravi A."/>
            <person name="Getino M."/>
            <person name="Pursley I."/>
            <person name="Horton D.L."/>
            <person name="Alikhan N.F."/>
            <person name="Baker D."/>
            <person name="Gharbi K."/>
            <person name="Hall N."/>
            <person name="Watson M."/>
            <person name="Adriaenssens E.M."/>
            <person name="Foster-Nyarko E."/>
            <person name="Jarju S."/>
            <person name="Secka A."/>
            <person name="Antonio M."/>
            <person name="Oren A."/>
            <person name="Chaudhuri R.R."/>
            <person name="La Ragione R."/>
            <person name="Hildebrand F."/>
            <person name="Pallen M.J."/>
        </authorList>
    </citation>
    <scope>NUCLEOTIDE SEQUENCE</scope>
    <source>
        <strain evidence="3">35461</strain>
    </source>
</reference>
<feature type="domain" description="Ice-binding protein C-terminal" evidence="2">
    <location>
        <begin position="182"/>
        <end position="204"/>
    </location>
</feature>
<dbReference type="EMBL" id="DVOR01000196">
    <property type="protein sequence ID" value="HIV09660.1"/>
    <property type="molecule type" value="Genomic_DNA"/>
</dbReference>
<name>A0A9D1NN15_9BACT</name>
<evidence type="ECO:0000259" key="2">
    <source>
        <dbReference type="Pfam" id="PF07589"/>
    </source>
</evidence>
<evidence type="ECO:0000256" key="1">
    <source>
        <dbReference type="SAM" id="SignalP"/>
    </source>
</evidence>
<comment type="caution">
    <text evidence="3">The sequence shown here is derived from an EMBL/GenBank/DDBJ whole genome shotgun (WGS) entry which is preliminary data.</text>
</comment>
<accession>A0A9D1NN15</accession>